<accession>A0A1Y6B8Q0</accession>
<evidence type="ECO:0000313" key="1">
    <source>
        <dbReference type="EMBL" id="SME91317.1"/>
    </source>
</evidence>
<keyword evidence="2" id="KW-1185">Reference proteome</keyword>
<name>A0A1Y6B8Q0_9NEIS</name>
<protein>
    <submittedName>
        <fullName evidence="1">Uncharacterized protein</fullName>
    </submittedName>
</protein>
<evidence type="ECO:0000313" key="2">
    <source>
        <dbReference type="Proteomes" id="UP000192920"/>
    </source>
</evidence>
<dbReference type="AlphaFoldDB" id="A0A1Y6B8Q0"/>
<dbReference type="STRING" id="1123014.SAMN02745746_00005"/>
<proteinExistence type="predicted"/>
<dbReference type="EMBL" id="FXAG01000001">
    <property type="protein sequence ID" value="SME91317.1"/>
    <property type="molecule type" value="Genomic_DNA"/>
</dbReference>
<reference evidence="2" key="1">
    <citation type="submission" date="2017-04" db="EMBL/GenBank/DDBJ databases">
        <authorList>
            <person name="Varghese N."/>
            <person name="Submissions S."/>
        </authorList>
    </citation>
    <scope>NUCLEOTIDE SEQUENCE [LARGE SCALE GENOMIC DNA]</scope>
    <source>
        <strain evidence="2">DSM 22618</strain>
    </source>
</reference>
<dbReference type="RefSeq" id="WP_143477716.1">
    <property type="nucleotide sequence ID" value="NZ_FXAG01000001.1"/>
</dbReference>
<organism evidence="1 2">
    <name type="scientific">Pseudogulbenkiania subflava DSM 22618</name>
    <dbReference type="NCBI Taxonomy" id="1123014"/>
    <lineage>
        <taxon>Bacteria</taxon>
        <taxon>Pseudomonadati</taxon>
        <taxon>Pseudomonadota</taxon>
        <taxon>Betaproteobacteria</taxon>
        <taxon>Neisseriales</taxon>
        <taxon>Chromobacteriaceae</taxon>
        <taxon>Pseudogulbenkiania</taxon>
    </lineage>
</organism>
<gene>
    <name evidence="1" type="ORF">SAMN02745746_00005</name>
</gene>
<sequence>MNATISPLFWEPVAGTGERLTAAVIVSIDDEITGHILIRDDVLNAMYGEAAGKLKTLFNTAIETYLQLIPLAAVELPPLMGLTPGRTIETDVRDRSEALRIAALMYSSLANLDALDSDSEDLSPNQTEGNKRFATQVREQVVVRYPELDTYFNRTAILLNGGEPVRFGFSSPKAILHFGMLHPVRQPSSVRDARAKLWELARAKDISGVTQAGLIMAVPPDTDPTLGDKQRTALKRNLDEIEREADSVSMRLWPASSTETAADKLCELVI</sequence>
<dbReference type="Proteomes" id="UP000192920">
    <property type="component" value="Unassembled WGS sequence"/>
</dbReference>